<comment type="caution">
    <text evidence="2">The sequence shown here is derived from an EMBL/GenBank/DDBJ whole genome shotgun (WGS) entry which is preliminary data.</text>
</comment>
<dbReference type="EMBL" id="JBGBPQ010000011">
    <property type="protein sequence ID" value="KAL1515606.1"/>
    <property type="molecule type" value="Genomic_DNA"/>
</dbReference>
<evidence type="ECO:0000313" key="2">
    <source>
        <dbReference type="EMBL" id="KAL1515606.1"/>
    </source>
</evidence>
<accession>A0AB34J8S0</accession>
<feature type="compositionally biased region" description="Basic and acidic residues" evidence="1">
    <location>
        <begin position="233"/>
        <end position="248"/>
    </location>
</feature>
<keyword evidence="3" id="KW-1185">Reference proteome</keyword>
<feature type="region of interest" description="Disordered" evidence="1">
    <location>
        <begin position="168"/>
        <end position="254"/>
    </location>
</feature>
<protein>
    <submittedName>
        <fullName evidence="2">Uncharacterized protein</fullName>
    </submittedName>
</protein>
<organism evidence="2 3">
    <name type="scientific">Prymnesium parvum</name>
    <name type="common">Toxic golden alga</name>
    <dbReference type="NCBI Taxonomy" id="97485"/>
    <lineage>
        <taxon>Eukaryota</taxon>
        <taxon>Haptista</taxon>
        <taxon>Haptophyta</taxon>
        <taxon>Prymnesiophyceae</taxon>
        <taxon>Prymnesiales</taxon>
        <taxon>Prymnesiaceae</taxon>
        <taxon>Prymnesium</taxon>
    </lineage>
</organism>
<proteinExistence type="predicted"/>
<reference evidence="2 3" key="1">
    <citation type="journal article" date="2024" name="Science">
        <title>Giant polyketide synthase enzymes in the biosynthesis of giant marine polyether toxins.</title>
        <authorList>
            <person name="Fallon T.R."/>
            <person name="Shende V.V."/>
            <person name="Wierzbicki I.H."/>
            <person name="Pendleton A.L."/>
            <person name="Watervoot N.F."/>
            <person name="Auber R.P."/>
            <person name="Gonzalez D.J."/>
            <person name="Wisecaver J.H."/>
            <person name="Moore B.S."/>
        </authorList>
    </citation>
    <scope>NUCLEOTIDE SEQUENCE [LARGE SCALE GENOMIC DNA]</scope>
    <source>
        <strain evidence="2 3">12B1</strain>
    </source>
</reference>
<sequence>MAGPSWREVRGATRTLVSLRTGVDSLSARITDLRSWHSCSVPRAELEAKLRDADIPDGQLGRILSIVQQCFDGEKPEDKYSFHVSALPDGRARLHWSSASGLELSFDAAPAEDGAQCVRDELLLPLLRAMEQLRQLVPEGTRWSPPADRAALPWPKFDDALLVHLLRGVSPCDSPPPKDNRLAPPELEARPEGGGGEAVREGGRALVTVGASPERAADSASGGETAAQRAKRIREEKAAREQLKAKAPKEKHRF</sequence>
<evidence type="ECO:0000256" key="1">
    <source>
        <dbReference type="SAM" id="MobiDB-lite"/>
    </source>
</evidence>
<dbReference type="Proteomes" id="UP001515480">
    <property type="component" value="Unassembled WGS sequence"/>
</dbReference>
<evidence type="ECO:0000313" key="3">
    <source>
        <dbReference type="Proteomes" id="UP001515480"/>
    </source>
</evidence>
<feature type="compositionally biased region" description="Basic and acidic residues" evidence="1">
    <location>
        <begin position="176"/>
        <end position="191"/>
    </location>
</feature>
<gene>
    <name evidence="2" type="ORF">AB1Y20_002225</name>
</gene>
<dbReference type="AlphaFoldDB" id="A0AB34J8S0"/>
<name>A0AB34J8S0_PRYPA</name>